<dbReference type="InterPro" id="IPR001138">
    <property type="entry name" value="Zn2Cys6_DnaBD"/>
</dbReference>
<proteinExistence type="predicted"/>
<dbReference type="InterPro" id="IPR053178">
    <property type="entry name" value="Osmoadaptation_assoc"/>
</dbReference>
<keyword evidence="1" id="KW-0805">Transcription regulation</keyword>
<dbReference type="PANTHER" id="PTHR38111">
    <property type="entry name" value="ZN(2)-C6 FUNGAL-TYPE DOMAIN-CONTAINING PROTEIN-RELATED"/>
    <property type="match status" value="1"/>
</dbReference>
<name>A0A5N6VVC5_9EURO</name>
<dbReference type="InterPro" id="IPR036864">
    <property type="entry name" value="Zn2-C6_fun-type_DNA-bd_sf"/>
</dbReference>
<dbReference type="GO" id="GO:0000981">
    <property type="term" value="F:DNA-binding transcription factor activity, RNA polymerase II-specific"/>
    <property type="evidence" value="ECO:0007669"/>
    <property type="project" value="InterPro"/>
</dbReference>
<gene>
    <name evidence="7" type="ORF">BDV41DRAFT_299581</name>
</gene>
<keyword evidence="3" id="KW-0804">Transcription</keyword>
<evidence type="ECO:0000313" key="7">
    <source>
        <dbReference type="EMBL" id="KAE8312564.1"/>
    </source>
</evidence>
<sequence length="482" mass="53200">MELAPRNLAGGHRTKKCGTCRDRRVKCDQQEPFCATCKKLGYTCQGYISSLVIVPVKPAGNSAPSKGKKLGKNDTRASTARRTMLVLTSTLAPDPVSVSREYFLLRLVGSGTCSQGSGIPRLLCAFLDRALPVGSLQHKCMKALTVSYHSMTALGIRENPSEEAIKTYSQALTAVRKAIGQDLTTGPDLLMSIMCLCLYENIVVTQPRSWIEHYKGISHLIQRNGPECYQNGRNRDILLAFRYTIIVSAGTLHQPCFLAEKCWRKAIELNEDESRNIFDNLLNIAVDIPGLLHGLDCLKDGKLLDRRNYAVLVMSLKQTLAALQQWQDTSFFWTSASNTFPPRSVAQTAPAIAFHHMALLLLEELCYLLEVPWLTPSPPSSGVSARQDRPSNAHTRAQRKHALASEIVCLAQQSIGDDTRIYGVLCFMMPLHVAHDHLLPASPEIDTIGNIMHTIMAGQHGFRMAMRHGGMYTSFSGSSSTT</sequence>
<dbReference type="Proteomes" id="UP000325433">
    <property type="component" value="Unassembled WGS sequence"/>
</dbReference>
<evidence type="ECO:0000313" key="8">
    <source>
        <dbReference type="Proteomes" id="UP000325433"/>
    </source>
</evidence>
<dbReference type="GO" id="GO:0008270">
    <property type="term" value="F:zinc ion binding"/>
    <property type="evidence" value="ECO:0007669"/>
    <property type="project" value="InterPro"/>
</dbReference>
<dbReference type="SMART" id="SM00066">
    <property type="entry name" value="GAL4"/>
    <property type="match status" value="1"/>
</dbReference>
<keyword evidence="2" id="KW-0238">DNA-binding</keyword>
<feature type="region of interest" description="Disordered" evidence="5">
    <location>
        <begin position="378"/>
        <end position="397"/>
    </location>
</feature>
<evidence type="ECO:0000256" key="2">
    <source>
        <dbReference type="ARBA" id="ARBA00023125"/>
    </source>
</evidence>
<dbReference type="EMBL" id="ML738332">
    <property type="protein sequence ID" value="KAE8312564.1"/>
    <property type="molecule type" value="Genomic_DNA"/>
</dbReference>
<dbReference type="SUPFAM" id="SSF57701">
    <property type="entry name" value="Zn2/Cys6 DNA-binding domain"/>
    <property type="match status" value="1"/>
</dbReference>
<dbReference type="Pfam" id="PF00172">
    <property type="entry name" value="Zn_clus"/>
    <property type="match status" value="1"/>
</dbReference>
<evidence type="ECO:0000259" key="6">
    <source>
        <dbReference type="PROSITE" id="PS50048"/>
    </source>
</evidence>
<keyword evidence="4" id="KW-0539">Nucleus</keyword>
<dbReference type="GO" id="GO:0003677">
    <property type="term" value="F:DNA binding"/>
    <property type="evidence" value="ECO:0007669"/>
    <property type="project" value="UniProtKB-KW"/>
</dbReference>
<dbReference type="Pfam" id="PF11951">
    <property type="entry name" value="Fungal_trans_2"/>
    <property type="match status" value="1"/>
</dbReference>
<dbReference type="InterPro" id="IPR021858">
    <property type="entry name" value="Fun_TF"/>
</dbReference>
<accession>A0A5N6VVC5</accession>
<evidence type="ECO:0000256" key="1">
    <source>
        <dbReference type="ARBA" id="ARBA00023015"/>
    </source>
</evidence>
<dbReference type="CDD" id="cd00067">
    <property type="entry name" value="GAL4"/>
    <property type="match status" value="1"/>
</dbReference>
<evidence type="ECO:0000256" key="5">
    <source>
        <dbReference type="SAM" id="MobiDB-lite"/>
    </source>
</evidence>
<dbReference type="AlphaFoldDB" id="A0A5N6VVC5"/>
<dbReference type="Gene3D" id="4.10.240.10">
    <property type="entry name" value="Zn(2)-C6 fungal-type DNA-binding domain"/>
    <property type="match status" value="1"/>
</dbReference>
<keyword evidence="8" id="KW-1185">Reference proteome</keyword>
<dbReference type="PANTHER" id="PTHR38111:SF9">
    <property type="entry name" value="ZN(2)-C6 FUNGAL-TYPE DOMAIN-CONTAINING PROTEIN"/>
    <property type="match status" value="1"/>
</dbReference>
<dbReference type="PROSITE" id="PS50048">
    <property type="entry name" value="ZN2_CY6_FUNGAL_2"/>
    <property type="match status" value="1"/>
</dbReference>
<organism evidence="7 8">
    <name type="scientific">Aspergillus transmontanensis</name>
    <dbReference type="NCBI Taxonomy" id="1034304"/>
    <lineage>
        <taxon>Eukaryota</taxon>
        <taxon>Fungi</taxon>
        <taxon>Dikarya</taxon>
        <taxon>Ascomycota</taxon>
        <taxon>Pezizomycotina</taxon>
        <taxon>Eurotiomycetes</taxon>
        <taxon>Eurotiomycetidae</taxon>
        <taxon>Eurotiales</taxon>
        <taxon>Aspergillaceae</taxon>
        <taxon>Aspergillus</taxon>
        <taxon>Aspergillus subgen. Circumdati</taxon>
    </lineage>
</organism>
<feature type="domain" description="Zn(2)-C6 fungal-type" evidence="6">
    <location>
        <begin position="16"/>
        <end position="44"/>
    </location>
</feature>
<dbReference type="GO" id="GO:0009893">
    <property type="term" value="P:positive regulation of metabolic process"/>
    <property type="evidence" value="ECO:0007669"/>
    <property type="project" value="UniProtKB-ARBA"/>
</dbReference>
<protein>
    <recommendedName>
        <fullName evidence="6">Zn(2)-C6 fungal-type domain-containing protein</fullName>
    </recommendedName>
</protein>
<evidence type="ECO:0000256" key="3">
    <source>
        <dbReference type="ARBA" id="ARBA00023163"/>
    </source>
</evidence>
<evidence type="ECO:0000256" key="4">
    <source>
        <dbReference type="ARBA" id="ARBA00023242"/>
    </source>
</evidence>
<reference evidence="8" key="1">
    <citation type="submission" date="2019-04" db="EMBL/GenBank/DDBJ databases">
        <title>Friends and foes A comparative genomics studyof 23 Aspergillus species from section Flavi.</title>
        <authorList>
            <consortium name="DOE Joint Genome Institute"/>
            <person name="Kjaerbolling I."/>
            <person name="Vesth T."/>
            <person name="Frisvad J.C."/>
            <person name="Nybo J.L."/>
            <person name="Theobald S."/>
            <person name="Kildgaard S."/>
            <person name="Isbrandt T."/>
            <person name="Kuo A."/>
            <person name="Sato A."/>
            <person name="Lyhne E.K."/>
            <person name="Kogle M.E."/>
            <person name="Wiebenga A."/>
            <person name="Kun R.S."/>
            <person name="Lubbers R.J."/>
            <person name="Makela M.R."/>
            <person name="Barry K."/>
            <person name="Chovatia M."/>
            <person name="Clum A."/>
            <person name="Daum C."/>
            <person name="Haridas S."/>
            <person name="He G."/>
            <person name="LaButti K."/>
            <person name="Lipzen A."/>
            <person name="Mondo S."/>
            <person name="Riley R."/>
            <person name="Salamov A."/>
            <person name="Simmons B.A."/>
            <person name="Magnuson J.K."/>
            <person name="Henrissat B."/>
            <person name="Mortensen U.H."/>
            <person name="Larsen T.O."/>
            <person name="Devries R.P."/>
            <person name="Grigoriev I.V."/>
            <person name="Machida M."/>
            <person name="Baker S.E."/>
            <person name="Andersen M.R."/>
        </authorList>
    </citation>
    <scope>NUCLEOTIDE SEQUENCE [LARGE SCALE GENOMIC DNA]</scope>
    <source>
        <strain evidence="8">CBS 130015</strain>
    </source>
</reference>